<dbReference type="SUPFAM" id="SSF48317">
    <property type="entry name" value="Acid phosphatase/Vanadium-dependent haloperoxidase"/>
    <property type="match status" value="1"/>
</dbReference>
<accession>A0ABW5RF92</accession>
<evidence type="ECO:0000256" key="1">
    <source>
        <dbReference type="SAM" id="Phobius"/>
    </source>
</evidence>
<keyword evidence="4" id="KW-1185">Reference proteome</keyword>
<gene>
    <name evidence="3" type="ORF">ACFSUC_16450</name>
</gene>
<feature type="domain" description="Inositolphosphotransferase Aur1/Ipt1" evidence="2">
    <location>
        <begin position="64"/>
        <end position="193"/>
    </location>
</feature>
<organism evidence="3 4">
    <name type="scientific">Marinicrinis sediminis</name>
    <dbReference type="NCBI Taxonomy" id="1652465"/>
    <lineage>
        <taxon>Bacteria</taxon>
        <taxon>Bacillati</taxon>
        <taxon>Bacillota</taxon>
        <taxon>Bacilli</taxon>
        <taxon>Bacillales</taxon>
        <taxon>Paenibacillaceae</taxon>
    </lineage>
</organism>
<feature type="transmembrane region" description="Helical" evidence="1">
    <location>
        <begin position="50"/>
        <end position="76"/>
    </location>
</feature>
<dbReference type="Proteomes" id="UP001597497">
    <property type="component" value="Unassembled WGS sequence"/>
</dbReference>
<keyword evidence="1" id="KW-0472">Membrane</keyword>
<evidence type="ECO:0000313" key="4">
    <source>
        <dbReference type="Proteomes" id="UP001597497"/>
    </source>
</evidence>
<dbReference type="InterPro" id="IPR026841">
    <property type="entry name" value="Aur1/Ipt1"/>
</dbReference>
<protein>
    <submittedName>
        <fullName evidence="3">Phosphatase PAP2 family protein</fullName>
    </submittedName>
</protein>
<evidence type="ECO:0000259" key="2">
    <source>
        <dbReference type="Pfam" id="PF14378"/>
    </source>
</evidence>
<keyword evidence="1" id="KW-0812">Transmembrane</keyword>
<feature type="transmembrane region" description="Helical" evidence="1">
    <location>
        <begin position="83"/>
        <end position="101"/>
    </location>
</feature>
<feature type="transmembrane region" description="Helical" evidence="1">
    <location>
        <begin position="183"/>
        <end position="204"/>
    </location>
</feature>
<dbReference type="Pfam" id="PF14378">
    <property type="entry name" value="PAP2_3"/>
    <property type="match status" value="1"/>
</dbReference>
<proteinExistence type="predicted"/>
<sequence>MNLSKLDIRKAFPLVFMFAISACSATYGLVNSGDRPIHIVKFGIDDYIPFWEIFILPYIVWGPFIFVSLVVLCFLHREEYYKYIFNSVVGHIICYIVYLTYQTHVPRPEITEDTFLLNLVKYIYANDPPYNCLPSIHVLTTWLLMRAFQPVKMPTWVKASINTLCILIYLSTLFVKQHYIPDIIAAIALAEVLIFTTNAATAKIKKSRAQKKRQTGVNLPG</sequence>
<comment type="caution">
    <text evidence="3">The sequence shown here is derived from an EMBL/GenBank/DDBJ whole genome shotgun (WGS) entry which is preliminary data.</text>
</comment>
<dbReference type="PROSITE" id="PS51257">
    <property type="entry name" value="PROKAR_LIPOPROTEIN"/>
    <property type="match status" value="1"/>
</dbReference>
<name>A0ABW5RF92_9BACL</name>
<dbReference type="InterPro" id="IPR036938">
    <property type="entry name" value="PAP2/HPO_sf"/>
</dbReference>
<evidence type="ECO:0000313" key="3">
    <source>
        <dbReference type="EMBL" id="MFD2673164.1"/>
    </source>
</evidence>
<keyword evidence="1" id="KW-1133">Transmembrane helix</keyword>
<reference evidence="4" key="1">
    <citation type="journal article" date="2019" name="Int. J. Syst. Evol. Microbiol.">
        <title>The Global Catalogue of Microorganisms (GCM) 10K type strain sequencing project: providing services to taxonomists for standard genome sequencing and annotation.</title>
        <authorList>
            <consortium name="The Broad Institute Genomics Platform"/>
            <consortium name="The Broad Institute Genome Sequencing Center for Infectious Disease"/>
            <person name="Wu L."/>
            <person name="Ma J."/>
        </authorList>
    </citation>
    <scope>NUCLEOTIDE SEQUENCE [LARGE SCALE GENOMIC DNA]</scope>
    <source>
        <strain evidence="4">KCTC 33676</strain>
    </source>
</reference>
<dbReference type="RefSeq" id="WP_379930721.1">
    <property type="nucleotide sequence ID" value="NZ_JBHUMM010000043.1"/>
</dbReference>
<dbReference type="EMBL" id="JBHUMM010000043">
    <property type="protein sequence ID" value="MFD2673164.1"/>
    <property type="molecule type" value="Genomic_DNA"/>
</dbReference>
<feature type="transmembrane region" description="Helical" evidence="1">
    <location>
        <begin position="12"/>
        <end position="30"/>
    </location>
</feature>